<organism evidence="1">
    <name type="scientific">Cacopsylla melanoneura</name>
    <dbReference type="NCBI Taxonomy" id="428564"/>
    <lineage>
        <taxon>Eukaryota</taxon>
        <taxon>Metazoa</taxon>
        <taxon>Ecdysozoa</taxon>
        <taxon>Arthropoda</taxon>
        <taxon>Hexapoda</taxon>
        <taxon>Insecta</taxon>
        <taxon>Pterygota</taxon>
        <taxon>Neoptera</taxon>
        <taxon>Paraneoptera</taxon>
        <taxon>Hemiptera</taxon>
        <taxon>Sternorrhyncha</taxon>
        <taxon>Psylloidea</taxon>
        <taxon>Psyllidae</taxon>
        <taxon>Psyllinae</taxon>
        <taxon>Cacopsylla</taxon>
    </lineage>
</organism>
<evidence type="ECO:0000313" key="1">
    <source>
        <dbReference type="EMBL" id="CAG6743732.1"/>
    </source>
</evidence>
<dbReference type="EMBL" id="HBUF01452941">
    <property type="protein sequence ID" value="CAG6743732.1"/>
    <property type="molecule type" value="Transcribed_RNA"/>
</dbReference>
<dbReference type="AlphaFoldDB" id="A0A8D8ZAE0"/>
<name>A0A8D8ZAE0_9HEMI</name>
<accession>A0A8D8ZAE0</accession>
<dbReference type="EMBL" id="HBUF01452940">
    <property type="protein sequence ID" value="CAG6743730.1"/>
    <property type="molecule type" value="Transcribed_RNA"/>
</dbReference>
<sequence length="104" mass="11888">MINTSSAKMKTLSCFNYENTIFHNNFYKSNPPWLGWNNIQSALVGLESGSKLAGKVNLTHPKGPSAKNTNMRLIIQSITHYLTFFRVRIASRRYYTLERPGYVA</sequence>
<protein>
    <submittedName>
        <fullName evidence="1">Uncharacterized protein</fullName>
    </submittedName>
</protein>
<reference evidence="1" key="1">
    <citation type="submission" date="2021-05" db="EMBL/GenBank/DDBJ databases">
        <authorList>
            <person name="Alioto T."/>
            <person name="Alioto T."/>
            <person name="Gomez Garrido J."/>
        </authorList>
    </citation>
    <scope>NUCLEOTIDE SEQUENCE</scope>
</reference>
<proteinExistence type="predicted"/>